<keyword evidence="1" id="KW-0401">Integrin</keyword>
<evidence type="ECO:0000313" key="2">
    <source>
        <dbReference type="Proteomes" id="UP000030759"/>
    </source>
</evidence>
<gene>
    <name evidence="1" type="ORF">H671_1g2535</name>
</gene>
<dbReference type="EMBL" id="KE664972">
    <property type="protein sequence ID" value="ERE89166.1"/>
    <property type="molecule type" value="Genomic_DNA"/>
</dbReference>
<proteinExistence type="predicted"/>
<dbReference type="FunFam" id="2.10.25.10:FF:000384">
    <property type="entry name" value="Integrin subunit beta like 1"/>
    <property type="match status" value="1"/>
</dbReference>
<evidence type="ECO:0000313" key="1">
    <source>
        <dbReference type="EMBL" id="ERE89166.1"/>
    </source>
</evidence>
<sequence>MLNAAPQLVASARVCTCRQSAIAIMQEFMACGFHYHTHKPGGIEKEDEDSSKGKINWRTTACHKILSLSGAPCRLSRAESERRCRAPGQPPGGALCHDRGRCECGVCICQVTEPGTYFGPLCECHEWVCENYDGKTCAAVDGESIIVD</sequence>
<organism evidence="1 2">
    <name type="scientific">Cricetulus griseus</name>
    <name type="common">Chinese hamster</name>
    <name type="synonym">Cricetulus barabensis griseus</name>
    <dbReference type="NCBI Taxonomy" id="10029"/>
    <lineage>
        <taxon>Eukaryota</taxon>
        <taxon>Metazoa</taxon>
        <taxon>Chordata</taxon>
        <taxon>Craniata</taxon>
        <taxon>Vertebrata</taxon>
        <taxon>Euteleostomi</taxon>
        <taxon>Mammalia</taxon>
        <taxon>Eutheria</taxon>
        <taxon>Euarchontoglires</taxon>
        <taxon>Glires</taxon>
        <taxon>Rodentia</taxon>
        <taxon>Myomorpha</taxon>
        <taxon>Muroidea</taxon>
        <taxon>Cricetidae</taxon>
        <taxon>Cricetinae</taxon>
        <taxon>Cricetulus</taxon>
    </lineage>
</organism>
<reference evidence="2" key="1">
    <citation type="journal article" date="2013" name="Nat. Biotechnol.">
        <title>Chinese hamster genome sequenced from sorted chromosomes.</title>
        <authorList>
            <person name="Brinkrolf K."/>
            <person name="Rupp O."/>
            <person name="Laux H."/>
            <person name="Kollin F."/>
            <person name="Ernst W."/>
            <person name="Linke B."/>
            <person name="Kofler R."/>
            <person name="Romand S."/>
            <person name="Hesse F."/>
            <person name="Budach W.E."/>
            <person name="Galosy S."/>
            <person name="Muller D."/>
            <person name="Noll T."/>
            <person name="Wienberg J."/>
            <person name="Jostock T."/>
            <person name="Leonard M."/>
            <person name="Grillari J."/>
            <person name="Tauch A."/>
            <person name="Goesmann A."/>
            <person name="Helk B."/>
            <person name="Mott J.E."/>
            <person name="Puhler A."/>
            <person name="Borth N."/>
        </authorList>
    </citation>
    <scope>NUCLEOTIDE SEQUENCE [LARGE SCALE GENOMIC DNA]</scope>
    <source>
        <strain evidence="2">17A/GY</strain>
    </source>
</reference>
<accession>A0A061IQ16</accession>
<name>A0A061IQ16_CRIGR</name>
<dbReference type="AlphaFoldDB" id="A0A061IQ16"/>
<dbReference type="GO" id="GO:0007229">
    <property type="term" value="P:integrin-mediated signaling pathway"/>
    <property type="evidence" value="ECO:0007669"/>
    <property type="project" value="UniProtKB-KW"/>
</dbReference>
<dbReference type="Proteomes" id="UP000030759">
    <property type="component" value="Unassembled WGS sequence"/>
</dbReference>
<protein>
    <submittedName>
        <fullName evidence="1">Integrin beta-like protein 1</fullName>
    </submittedName>
</protein>
<dbReference type="Gene3D" id="2.10.25.10">
    <property type="entry name" value="Laminin"/>
    <property type="match status" value="1"/>
</dbReference>